<keyword evidence="8 12" id="KW-0028">Amino-acid biosynthesis</keyword>
<comment type="caution">
    <text evidence="15">The sequence shown here is derived from an EMBL/GenBank/DDBJ whole genome shotgun (WGS) entry which is preliminary data.</text>
</comment>
<dbReference type="Pfam" id="PF00977">
    <property type="entry name" value="His_biosynth"/>
    <property type="match status" value="1"/>
</dbReference>
<name>A0A9X8UIB7_9FIRM</name>
<dbReference type="AlphaFoldDB" id="A0A9X8UIB7"/>
<evidence type="ECO:0000256" key="7">
    <source>
        <dbReference type="ARBA" id="ARBA00022490"/>
    </source>
</evidence>
<accession>A0A9X8UIB7</accession>
<comment type="similarity">
    <text evidence="4 12 13">Belongs to the HisA/HisF family.</text>
</comment>
<evidence type="ECO:0000256" key="2">
    <source>
        <dbReference type="ARBA" id="ARBA00004496"/>
    </source>
</evidence>
<evidence type="ECO:0000313" key="15">
    <source>
        <dbReference type="EMBL" id="TCL42742.1"/>
    </source>
</evidence>
<feature type="active site" description="Proton donor" evidence="12">
    <location>
        <position position="129"/>
    </location>
</feature>
<evidence type="ECO:0000313" key="16">
    <source>
        <dbReference type="Proteomes" id="UP000294682"/>
    </source>
</evidence>
<evidence type="ECO:0000256" key="11">
    <source>
        <dbReference type="ARBA" id="ARBA00030547"/>
    </source>
</evidence>
<proteinExistence type="inferred from homology"/>
<protein>
    <recommendedName>
        <fullName evidence="6 12">1-(5-phosphoribosyl)-5-[(5-phosphoribosylamino)methylideneamino] imidazole-4-carboxamide isomerase</fullName>
        <ecNumber evidence="5 12">5.3.1.16</ecNumber>
    </recommendedName>
    <alternativeName>
        <fullName evidence="11 12">Phosphoribosylformimino-5-aminoimidazole carboxamide ribotide isomerase</fullName>
    </alternativeName>
</protein>
<dbReference type="InterPro" id="IPR006062">
    <property type="entry name" value="His_biosynth"/>
</dbReference>
<evidence type="ECO:0000256" key="8">
    <source>
        <dbReference type="ARBA" id="ARBA00022605"/>
    </source>
</evidence>
<organism evidence="15 16">
    <name type="scientific">Harryflintia acetispora</name>
    <dbReference type="NCBI Taxonomy" id="1849041"/>
    <lineage>
        <taxon>Bacteria</taxon>
        <taxon>Bacillati</taxon>
        <taxon>Bacillota</taxon>
        <taxon>Clostridia</taxon>
        <taxon>Eubacteriales</taxon>
        <taxon>Oscillospiraceae</taxon>
        <taxon>Harryflintia</taxon>
    </lineage>
</organism>
<dbReference type="RefSeq" id="WP_132084795.1">
    <property type="nucleotide sequence ID" value="NZ_SLUK01000008.1"/>
</dbReference>
<dbReference type="InterPro" id="IPR023016">
    <property type="entry name" value="HisA/PriA"/>
</dbReference>
<evidence type="ECO:0000256" key="4">
    <source>
        <dbReference type="ARBA" id="ARBA00009667"/>
    </source>
</evidence>
<comment type="subcellular location">
    <subcellularLocation>
        <location evidence="2 12 14">Cytoplasm</location>
    </subcellularLocation>
</comment>
<keyword evidence="7 12" id="KW-0963">Cytoplasm</keyword>
<dbReference type="FunFam" id="3.20.20.70:FF:000009">
    <property type="entry name" value="1-(5-phosphoribosyl)-5-[(5-phosphoribosylamino)methylideneamino] imidazole-4-carboxamide isomerase"/>
    <property type="match status" value="1"/>
</dbReference>
<dbReference type="GO" id="GO:0005737">
    <property type="term" value="C:cytoplasm"/>
    <property type="evidence" value="ECO:0007669"/>
    <property type="project" value="UniProtKB-SubCell"/>
</dbReference>
<dbReference type="PANTHER" id="PTHR43090:SF2">
    <property type="entry name" value="1-(5-PHOSPHORIBOSYL)-5-[(5-PHOSPHORIBOSYLAMINO)METHYLIDENEAMINO] IMIDAZOLE-4-CARBOXAMIDE ISOMERASE"/>
    <property type="match status" value="1"/>
</dbReference>
<feature type="active site" description="Proton acceptor" evidence="12">
    <location>
        <position position="8"/>
    </location>
</feature>
<dbReference type="GO" id="GO:0000162">
    <property type="term" value="P:L-tryptophan biosynthetic process"/>
    <property type="evidence" value="ECO:0007669"/>
    <property type="project" value="TreeGrafter"/>
</dbReference>
<gene>
    <name evidence="12" type="primary">hisA</name>
    <name evidence="15" type="ORF">EDD78_10853</name>
</gene>
<dbReference type="InterPro" id="IPR013785">
    <property type="entry name" value="Aldolase_TIM"/>
</dbReference>
<dbReference type="NCBIfam" id="TIGR00007">
    <property type="entry name" value="1-(5-phosphoribosyl)-5-[(5-phosphoribosylamino)methylideneamino]imidazole-4-carboxamide isomerase"/>
    <property type="match status" value="1"/>
</dbReference>
<dbReference type="HAMAP" id="MF_01014">
    <property type="entry name" value="HisA"/>
    <property type="match status" value="1"/>
</dbReference>
<dbReference type="CDD" id="cd04732">
    <property type="entry name" value="HisA"/>
    <property type="match status" value="1"/>
</dbReference>
<dbReference type="SUPFAM" id="SSF51366">
    <property type="entry name" value="Ribulose-phoshate binding barrel"/>
    <property type="match status" value="1"/>
</dbReference>
<keyword evidence="16" id="KW-1185">Reference proteome</keyword>
<dbReference type="Gene3D" id="3.20.20.70">
    <property type="entry name" value="Aldolase class I"/>
    <property type="match status" value="1"/>
</dbReference>
<dbReference type="InterPro" id="IPR011060">
    <property type="entry name" value="RibuloseP-bd_barrel"/>
</dbReference>
<evidence type="ECO:0000256" key="5">
    <source>
        <dbReference type="ARBA" id="ARBA00012550"/>
    </source>
</evidence>
<dbReference type="EMBL" id="SLUK01000008">
    <property type="protein sequence ID" value="TCL42742.1"/>
    <property type="molecule type" value="Genomic_DNA"/>
</dbReference>
<evidence type="ECO:0000256" key="12">
    <source>
        <dbReference type="HAMAP-Rule" id="MF_01014"/>
    </source>
</evidence>
<dbReference type="PANTHER" id="PTHR43090">
    <property type="entry name" value="1-(5-PHOSPHORIBOSYL)-5-[(5-PHOSPHORIBOSYLAMINO)METHYLIDENEAMINO] IMIDAZOLE-4-CARBOXAMIDE ISOMERASE"/>
    <property type="match status" value="1"/>
</dbReference>
<sequence>MIILPAIDIKDGRCVRLYKGDFATAEQVAPDPLAAARGFEAAGARWLHMVDLNGAKERRPVNADIFKLVAKETSLKIELGGGIRDMQTVEDYLSHGIERVILGSAALEDPALVREAVSRFGGRIAVGIDARDGCVAANGWLERSEVGYLDLAREMERAGVRTIIYTDIGRDGTLEGANLGQLEALKNAVGCDIVASGGVRDIGDIAALHAMGLYGAICGKSIYQGTLDLREALQTARER</sequence>
<evidence type="ECO:0000256" key="9">
    <source>
        <dbReference type="ARBA" id="ARBA00023102"/>
    </source>
</evidence>
<keyword evidence="9 12" id="KW-0368">Histidine biosynthesis</keyword>
<dbReference type="Proteomes" id="UP000294682">
    <property type="component" value="Unassembled WGS sequence"/>
</dbReference>
<dbReference type="EC" id="5.3.1.16" evidence="5 12"/>
<evidence type="ECO:0000256" key="13">
    <source>
        <dbReference type="RuleBase" id="RU003657"/>
    </source>
</evidence>
<dbReference type="GO" id="GO:0000105">
    <property type="term" value="P:L-histidine biosynthetic process"/>
    <property type="evidence" value="ECO:0007669"/>
    <property type="project" value="UniProtKB-UniRule"/>
</dbReference>
<comment type="pathway">
    <text evidence="3 12 14">Amino-acid biosynthesis; L-histidine biosynthesis; L-histidine from 5-phospho-alpha-D-ribose 1-diphosphate: step 4/9.</text>
</comment>
<keyword evidence="10 12" id="KW-0413">Isomerase</keyword>
<evidence type="ECO:0000256" key="3">
    <source>
        <dbReference type="ARBA" id="ARBA00005133"/>
    </source>
</evidence>
<evidence type="ECO:0000256" key="10">
    <source>
        <dbReference type="ARBA" id="ARBA00023235"/>
    </source>
</evidence>
<dbReference type="InterPro" id="IPR006063">
    <property type="entry name" value="HisA_bact_arch"/>
</dbReference>
<evidence type="ECO:0000256" key="1">
    <source>
        <dbReference type="ARBA" id="ARBA00000901"/>
    </source>
</evidence>
<comment type="catalytic activity">
    <reaction evidence="1 12 14">
        <text>1-(5-phospho-beta-D-ribosyl)-5-[(5-phospho-beta-D-ribosylamino)methylideneamino]imidazole-4-carboxamide = 5-[(5-phospho-1-deoxy-D-ribulos-1-ylimino)methylamino]-1-(5-phospho-beta-D-ribosyl)imidazole-4-carboxamide</text>
        <dbReference type="Rhea" id="RHEA:15469"/>
        <dbReference type="ChEBI" id="CHEBI:58435"/>
        <dbReference type="ChEBI" id="CHEBI:58525"/>
        <dbReference type="EC" id="5.3.1.16"/>
    </reaction>
</comment>
<reference evidence="15 16" key="1">
    <citation type="submission" date="2019-03" db="EMBL/GenBank/DDBJ databases">
        <title>Genomic Encyclopedia of Type Strains, Phase IV (KMG-IV): sequencing the most valuable type-strain genomes for metagenomic binning, comparative biology and taxonomic classification.</title>
        <authorList>
            <person name="Goeker M."/>
        </authorList>
    </citation>
    <scope>NUCLEOTIDE SEQUENCE [LARGE SCALE GENOMIC DNA]</scope>
    <source>
        <strain evidence="15 16">DSM 100433</strain>
    </source>
</reference>
<dbReference type="InterPro" id="IPR044524">
    <property type="entry name" value="Isoase_HisA-like"/>
</dbReference>
<evidence type="ECO:0000256" key="14">
    <source>
        <dbReference type="RuleBase" id="RU003658"/>
    </source>
</evidence>
<evidence type="ECO:0000256" key="6">
    <source>
        <dbReference type="ARBA" id="ARBA00018464"/>
    </source>
</evidence>
<dbReference type="GO" id="GO:0003949">
    <property type="term" value="F:1-(5-phosphoribosyl)-5-[(5-phosphoribosylamino)methylideneamino]imidazole-4-carboxamide isomerase activity"/>
    <property type="evidence" value="ECO:0007669"/>
    <property type="project" value="UniProtKB-UniRule"/>
</dbReference>